<protein>
    <recommendedName>
        <fullName evidence="5">CSC1/OSCA1-like cytosolic domain-containing protein</fullName>
    </recommendedName>
</protein>
<dbReference type="InterPro" id="IPR045122">
    <property type="entry name" value="Csc1-like"/>
</dbReference>
<accession>A0ABN9TN59</accession>
<feature type="transmembrane region" description="Helical" evidence="2">
    <location>
        <begin position="653"/>
        <end position="673"/>
    </location>
</feature>
<feature type="non-terminal residue" evidence="3">
    <location>
        <position position="1039"/>
    </location>
</feature>
<dbReference type="EMBL" id="CAUYUJ010014880">
    <property type="protein sequence ID" value="CAK0847190.1"/>
    <property type="molecule type" value="Genomic_DNA"/>
</dbReference>
<feature type="region of interest" description="Disordered" evidence="1">
    <location>
        <begin position="942"/>
        <end position="1015"/>
    </location>
</feature>
<proteinExistence type="predicted"/>
<sequence>MPPTEYTRQFFTDWTDASGVREIQHQYDKIRSEADASSRSVQEELKAKGYASHAAFCAACPRFGLWCWPTQFGELGSGVVLYFHLLALMMTMFVFFSALQIYPMVVYARGDYLAGWQFTWWVDLYNSNSAEVCQCVGYNNGLTGPDGDPDYGTYCSTWDMAVDHSSFANPGRWTCGAWCFASKSCPAPLLAGADTPLSNRVQAPNDSPRPWDSGYRGLVRAYGTCVQDTAVLDACTATGSGAYGESGGGTIGTVDEGEAFYATDAGWLSVGNHGQDALGGQEARAICSIYFVCLVVLCGSVFVAYQLMVVTDTRLDADLVLPDDFAVMFQGLPVTATDEKSLKEWFSNNAVRDKTVEIVKVVIGWDFGTFASLIKEMKLLKRRLDELDSSGTTGLKSYFSCLLSAPETSVDEASVEEEKASIKAKMAEISKSLNTASSSAEMTSSGVVVVVFRFQEDMRLCLRRWNSFYQRWFYRDGLDAWMLPKGNSFWPGGKLPKFPVGDIPIFKLFAVRAPVPGNIHWEELGVPASIRYKMMAKTNAVMAVIILVCLGVTWSLNVFQDWLRESGDTGVGFTLLGFLPAIGLALSNVAIVAAAKKTGDAEFHDTWTSENFSQMTKMATGLFLNTAGVMFVVNAQPREWYQAGGLVYDVTIFLIFTSMIPAFIPLVDIGWLLKLRRRKQLTDAKLEEWNEVIRRGPPKSEQMKQDYQKVVKEVEIMKLAFTPSELNTTRRFANALKTFMACVLYMPVSPYVSLVGFFGILAQYWVDKYVLLTWAKRPRRQLSRELPLYSLKVIKYTIPLSFSISTWMFLTPSLKDKSYGFDNLWLMLAVTVIYTLFLPFSVWTKPFLRWFDTHREEGIDYYQAQFMWTKEMKYHKDQFIYKKLPESVNPEMLSPDTETVKMDAVKASYGAALGAAGAAAAGTVEEAKPLMLKGGMTVGEDEARSSYAAAGEERPRSRRARPHPRSPRSPRPSWSGGPRRRSVTAPPAAPPKGGEKGAGKGQGKTGKTGKSKGKVVWEFMHGDHFSPFQENSQKFIEER</sequence>
<reference evidence="3" key="1">
    <citation type="submission" date="2023-10" db="EMBL/GenBank/DDBJ databases">
        <authorList>
            <person name="Chen Y."/>
            <person name="Shah S."/>
            <person name="Dougan E. K."/>
            <person name="Thang M."/>
            <person name="Chan C."/>
        </authorList>
    </citation>
    <scope>NUCLEOTIDE SEQUENCE [LARGE SCALE GENOMIC DNA]</scope>
</reference>
<feature type="transmembrane region" description="Helical" evidence="2">
    <location>
        <begin position="289"/>
        <end position="308"/>
    </location>
</feature>
<dbReference type="Proteomes" id="UP001189429">
    <property type="component" value="Unassembled WGS sequence"/>
</dbReference>
<evidence type="ECO:0000256" key="2">
    <source>
        <dbReference type="SAM" id="Phobius"/>
    </source>
</evidence>
<feature type="transmembrane region" description="Helical" evidence="2">
    <location>
        <begin position="823"/>
        <end position="843"/>
    </location>
</feature>
<keyword evidence="2" id="KW-1133">Transmembrane helix</keyword>
<evidence type="ECO:0000256" key="1">
    <source>
        <dbReference type="SAM" id="MobiDB-lite"/>
    </source>
</evidence>
<name>A0ABN9TN59_9DINO</name>
<feature type="compositionally biased region" description="Basic residues" evidence="1">
    <location>
        <begin position="956"/>
        <end position="968"/>
    </location>
</feature>
<evidence type="ECO:0008006" key="5">
    <source>
        <dbReference type="Google" id="ProtNLM"/>
    </source>
</evidence>
<keyword evidence="2" id="KW-0472">Membrane</keyword>
<organism evidence="3 4">
    <name type="scientific">Prorocentrum cordatum</name>
    <dbReference type="NCBI Taxonomy" id="2364126"/>
    <lineage>
        <taxon>Eukaryota</taxon>
        <taxon>Sar</taxon>
        <taxon>Alveolata</taxon>
        <taxon>Dinophyceae</taxon>
        <taxon>Prorocentrales</taxon>
        <taxon>Prorocentraceae</taxon>
        <taxon>Prorocentrum</taxon>
    </lineage>
</organism>
<feature type="transmembrane region" description="Helical" evidence="2">
    <location>
        <begin position="615"/>
        <end position="633"/>
    </location>
</feature>
<dbReference type="PANTHER" id="PTHR13018:SF83">
    <property type="entry name" value="RRM DOMAIN-CONTAINING PROTEIN"/>
    <property type="match status" value="1"/>
</dbReference>
<feature type="transmembrane region" description="Helical" evidence="2">
    <location>
        <begin position="79"/>
        <end position="99"/>
    </location>
</feature>
<gene>
    <name evidence="3" type="ORF">PCOR1329_LOCUS40467</name>
</gene>
<feature type="transmembrane region" description="Helical" evidence="2">
    <location>
        <begin position="358"/>
        <end position="374"/>
    </location>
</feature>
<dbReference type="PANTHER" id="PTHR13018">
    <property type="entry name" value="PROBABLE MEMBRANE PROTEIN DUF221-RELATED"/>
    <property type="match status" value="1"/>
</dbReference>
<keyword evidence="2" id="KW-0812">Transmembrane</keyword>
<comment type="caution">
    <text evidence="3">The sequence shown here is derived from an EMBL/GenBank/DDBJ whole genome shotgun (WGS) entry which is preliminary data.</text>
</comment>
<keyword evidence="4" id="KW-1185">Reference proteome</keyword>
<evidence type="ECO:0000313" key="4">
    <source>
        <dbReference type="Proteomes" id="UP001189429"/>
    </source>
</evidence>
<evidence type="ECO:0000313" key="3">
    <source>
        <dbReference type="EMBL" id="CAK0847190.1"/>
    </source>
</evidence>
<feature type="transmembrane region" description="Helical" evidence="2">
    <location>
        <begin position="540"/>
        <end position="559"/>
    </location>
</feature>
<feature type="transmembrane region" description="Helical" evidence="2">
    <location>
        <begin position="571"/>
        <end position="594"/>
    </location>
</feature>
<feature type="transmembrane region" description="Helical" evidence="2">
    <location>
        <begin position="739"/>
        <end position="766"/>
    </location>
</feature>